<dbReference type="InterPro" id="IPR001461">
    <property type="entry name" value="Aspartic_peptidase_A1"/>
</dbReference>
<dbReference type="EMBL" id="JAVXUO010000455">
    <property type="protein sequence ID" value="KAK2991897.1"/>
    <property type="molecule type" value="Genomic_DNA"/>
</dbReference>
<proteinExistence type="inferred from homology"/>
<dbReference type="GO" id="GO:0004190">
    <property type="term" value="F:aspartic-type endopeptidase activity"/>
    <property type="evidence" value="ECO:0007669"/>
    <property type="project" value="UniProtKB-KW"/>
</dbReference>
<dbReference type="Gene3D" id="2.40.70.10">
    <property type="entry name" value="Acid Proteases"/>
    <property type="match status" value="4"/>
</dbReference>
<feature type="signal peptide" evidence="13">
    <location>
        <begin position="1"/>
        <end position="22"/>
    </location>
</feature>
<evidence type="ECO:0000256" key="8">
    <source>
        <dbReference type="ARBA" id="ARBA00023136"/>
    </source>
</evidence>
<accession>A0AA88RM85</accession>
<evidence type="ECO:0000256" key="9">
    <source>
        <dbReference type="ARBA" id="ARBA00023180"/>
    </source>
</evidence>
<sequence length="1003" mass="110547">MPSFHSLLLTLLLTWGFHRSQARIFTLEMHHRFSEPVKKWSETARNPFQAENWPVKGSIDYYLQLAHRDRIFHGRRLSESDGPLTFSGGNSTFQISSLGFLHYATVTLGTPGIKFLVALDTGSDLFWVPCECSRCASIDNTAYNSDFELSMYDPKGSSTSQKVTCNNSLCMHRNGCPGTISHCPYSVSYVSSETSTSGILVEDVLHLKTEGSRQELVEAYITFGCGQVQTGSFLDVAAPNGLFGLGLEKISVPSILSRKGYAADSFSMCFGRDGTGRINFGDKGSLDQEETPFNVNSLHPTYNISVTQIRVGTTLIDSDFTCLFDSGTSFTYLVDPPYTRLSESFHSQAQDKPDENTSLVPSMSLSMKSGGQLAIFDPIIVISTKVRSCHYCGFGAKFFFCYISYFLAKFNFLPLVMQQELVYCLAIIKSAETNIIGQNFMTGYRIVFDREKLVLGWKKFDCYDIEESSILPSNSLNSTSVPPAVAVGLTNQTSPKSAGESKRRAQNSIASPFYCRHIFNLIYTSFGFLFSIYVFEKLVAVAMDLSVVVIFTVVLWGSQFGFSDAFGTFGFDIHHRYSDPVKGILDLDGLPEKGSTHYYAAMAHRDQLFHGRRLAGGSVESELLTFSGGNETYRISSLGFLHYANVSVGTPSLSFLVALDTGSNLFWLPCDCSSCVRGLTTRSGRVIDFNIYSGNTSSTSTTVPCNSNFCQEQRRCSAPTNACPYQVSYLFSNTSSTGILVEDVLRLTTDDSQLKTVDARIKFGCGVIQTGDFLDSAAPNGLFGLGINNISVPSILASEGLASNSFSMCFGADGLGRIRFGDNGSSDQGETPFNLNQFHPTYNISLTQISVGDNVTNVEFTAIFDSGSSFTHLNDPAYSIITESFNSQAQDKRHQPDSDIPFKYCYELSANQTSFETPNVNLTMKGGDLFPLTEPIQLLSAEDLQDSYVYCLAVVKSEDVNIIGQNFMTGYHVVFDREKMVLGWKPSNCYDAKESNTTHKPKE</sequence>
<gene>
    <name evidence="15" type="ORF">RJ640_011586</name>
</gene>
<dbReference type="Pfam" id="PF14541">
    <property type="entry name" value="TAXi_C"/>
    <property type="match status" value="1"/>
</dbReference>
<evidence type="ECO:0000313" key="16">
    <source>
        <dbReference type="Proteomes" id="UP001187471"/>
    </source>
</evidence>
<dbReference type="PRINTS" id="PR00792">
    <property type="entry name" value="PEPSIN"/>
</dbReference>
<name>A0AA88RM85_9ASTE</name>
<organism evidence="15 16">
    <name type="scientific">Escallonia rubra</name>
    <dbReference type="NCBI Taxonomy" id="112253"/>
    <lineage>
        <taxon>Eukaryota</taxon>
        <taxon>Viridiplantae</taxon>
        <taxon>Streptophyta</taxon>
        <taxon>Embryophyta</taxon>
        <taxon>Tracheophyta</taxon>
        <taxon>Spermatophyta</taxon>
        <taxon>Magnoliopsida</taxon>
        <taxon>eudicotyledons</taxon>
        <taxon>Gunneridae</taxon>
        <taxon>Pentapetalae</taxon>
        <taxon>asterids</taxon>
        <taxon>campanulids</taxon>
        <taxon>Escalloniales</taxon>
        <taxon>Escalloniaceae</taxon>
        <taxon>Escallonia</taxon>
    </lineage>
</organism>
<dbReference type="Pfam" id="PF14543">
    <property type="entry name" value="TAXi_N"/>
    <property type="match status" value="2"/>
</dbReference>
<dbReference type="CDD" id="cd05476">
    <property type="entry name" value="pepsin_A_like_plant"/>
    <property type="match status" value="1"/>
</dbReference>
<keyword evidence="12" id="KW-0812">Transmembrane</keyword>
<dbReference type="InterPro" id="IPR032861">
    <property type="entry name" value="TAXi_N"/>
</dbReference>
<evidence type="ECO:0000256" key="12">
    <source>
        <dbReference type="SAM" id="Phobius"/>
    </source>
</evidence>
<feature type="domain" description="Peptidase A1" evidence="14">
    <location>
        <begin position="642"/>
        <end position="985"/>
    </location>
</feature>
<dbReference type="PANTHER" id="PTHR13683">
    <property type="entry name" value="ASPARTYL PROTEASES"/>
    <property type="match status" value="1"/>
</dbReference>
<keyword evidence="12" id="KW-1133">Transmembrane helix</keyword>
<dbReference type="InterPro" id="IPR021109">
    <property type="entry name" value="Peptidase_aspartic_dom_sf"/>
</dbReference>
<reference evidence="15" key="1">
    <citation type="submission" date="2022-12" db="EMBL/GenBank/DDBJ databases">
        <title>Draft genome assemblies for two species of Escallonia (Escalloniales).</title>
        <authorList>
            <person name="Chanderbali A."/>
            <person name="Dervinis C."/>
            <person name="Anghel I."/>
            <person name="Soltis D."/>
            <person name="Soltis P."/>
            <person name="Zapata F."/>
        </authorList>
    </citation>
    <scope>NUCLEOTIDE SEQUENCE</scope>
    <source>
        <strain evidence="15">UCBG92.1500</strain>
        <tissue evidence="15">Leaf</tissue>
    </source>
</reference>
<feature type="chain" id="PRO_5041720768" description="Peptidase A1 domain-containing protein" evidence="13">
    <location>
        <begin position="23"/>
        <end position="1003"/>
    </location>
</feature>
<dbReference type="GO" id="GO:0006508">
    <property type="term" value="P:proteolysis"/>
    <property type="evidence" value="ECO:0007669"/>
    <property type="project" value="UniProtKB-KW"/>
</dbReference>
<protein>
    <recommendedName>
        <fullName evidence="14">Peptidase A1 domain-containing protein</fullName>
    </recommendedName>
</protein>
<evidence type="ECO:0000256" key="13">
    <source>
        <dbReference type="SAM" id="SignalP"/>
    </source>
</evidence>
<keyword evidence="4 11" id="KW-0645">Protease</keyword>
<evidence type="ECO:0000256" key="6">
    <source>
        <dbReference type="ARBA" id="ARBA00022750"/>
    </source>
</evidence>
<evidence type="ECO:0000256" key="10">
    <source>
        <dbReference type="ARBA" id="ARBA00023288"/>
    </source>
</evidence>
<dbReference type="PROSITE" id="PS51767">
    <property type="entry name" value="PEPTIDASE_A1"/>
    <property type="match status" value="2"/>
</dbReference>
<keyword evidence="6 11" id="KW-0064">Aspartyl protease</keyword>
<keyword evidence="3" id="KW-1003">Cell membrane</keyword>
<feature type="transmembrane region" description="Helical" evidence="12">
    <location>
        <begin position="517"/>
        <end position="535"/>
    </location>
</feature>
<dbReference type="FunFam" id="2.40.70.10:FF:000012">
    <property type="entry name" value="Aspartyl protease family protein 1"/>
    <property type="match status" value="2"/>
</dbReference>
<keyword evidence="16" id="KW-1185">Reference proteome</keyword>
<dbReference type="SUPFAM" id="SSF50630">
    <property type="entry name" value="Acid proteases"/>
    <property type="match status" value="2"/>
</dbReference>
<keyword evidence="8 12" id="KW-0472">Membrane</keyword>
<dbReference type="PROSITE" id="PS00141">
    <property type="entry name" value="ASP_PROTEASE"/>
    <property type="match status" value="3"/>
</dbReference>
<feature type="domain" description="Peptidase A1" evidence="14">
    <location>
        <begin position="102"/>
        <end position="458"/>
    </location>
</feature>
<dbReference type="GO" id="GO:0005886">
    <property type="term" value="C:plasma membrane"/>
    <property type="evidence" value="ECO:0007669"/>
    <property type="project" value="UniProtKB-SubCell"/>
</dbReference>
<comment type="caution">
    <text evidence="15">The sequence shown here is derived from an EMBL/GenBank/DDBJ whole genome shotgun (WGS) entry which is preliminary data.</text>
</comment>
<evidence type="ECO:0000256" key="7">
    <source>
        <dbReference type="ARBA" id="ARBA00022801"/>
    </source>
</evidence>
<dbReference type="FunFam" id="2.40.70.10:FF:000014">
    <property type="entry name" value="Aspartyl protease family protein 1"/>
    <property type="match status" value="1"/>
</dbReference>
<comment type="similarity">
    <text evidence="2 11">Belongs to the peptidase A1 family.</text>
</comment>
<evidence type="ECO:0000313" key="15">
    <source>
        <dbReference type="EMBL" id="KAK2991897.1"/>
    </source>
</evidence>
<feature type="transmembrane region" description="Helical" evidence="12">
    <location>
        <begin position="542"/>
        <end position="562"/>
    </location>
</feature>
<dbReference type="InterPro" id="IPR001969">
    <property type="entry name" value="Aspartic_peptidase_AS"/>
</dbReference>
<keyword evidence="7 11" id="KW-0378">Hydrolase</keyword>
<evidence type="ECO:0000256" key="1">
    <source>
        <dbReference type="ARBA" id="ARBA00004193"/>
    </source>
</evidence>
<dbReference type="InterPro" id="IPR032799">
    <property type="entry name" value="TAXi_C"/>
</dbReference>
<dbReference type="InterPro" id="IPR033121">
    <property type="entry name" value="PEPTIDASE_A1"/>
</dbReference>
<keyword evidence="9" id="KW-0325">Glycoprotein</keyword>
<evidence type="ECO:0000256" key="5">
    <source>
        <dbReference type="ARBA" id="ARBA00022729"/>
    </source>
</evidence>
<dbReference type="AlphaFoldDB" id="A0AA88RM85"/>
<keyword evidence="10" id="KW-0449">Lipoprotein</keyword>
<evidence type="ECO:0000256" key="2">
    <source>
        <dbReference type="ARBA" id="ARBA00007447"/>
    </source>
</evidence>
<dbReference type="PANTHER" id="PTHR13683:SF826">
    <property type="entry name" value="ASPARTYL PROTEASE FAMILY PROTEIN 1"/>
    <property type="match status" value="1"/>
</dbReference>
<keyword evidence="5 13" id="KW-0732">Signal</keyword>
<evidence type="ECO:0000256" key="11">
    <source>
        <dbReference type="RuleBase" id="RU000454"/>
    </source>
</evidence>
<dbReference type="InterPro" id="IPR034161">
    <property type="entry name" value="Pepsin-like_plant"/>
</dbReference>
<evidence type="ECO:0000256" key="3">
    <source>
        <dbReference type="ARBA" id="ARBA00022475"/>
    </source>
</evidence>
<dbReference type="Proteomes" id="UP001187471">
    <property type="component" value="Unassembled WGS sequence"/>
</dbReference>
<evidence type="ECO:0000256" key="4">
    <source>
        <dbReference type="ARBA" id="ARBA00022670"/>
    </source>
</evidence>
<comment type="subcellular location">
    <subcellularLocation>
        <location evidence="1">Cell membrane</location>
        <topology evidence="1">Lipid-anchor</topology>
    </subcellularLocation>
</comment>
<evidence type="ECO:0000259" key="14">
    <source>
        <dbReference type="PROSITE" id="PS51767"/>
    </source>
</evidence>